<organism evidence="2 3">
    <name type="scientific">Bacillus safensis</name>
    <dbReference type="NCBI Taxonomy" id="561879"/>
    <lineage>
        <taxon>Bacteria</taxon>
        <taxon>Bacillati</taxon>
        <taxon>Bacillota</taxon>
        <taxon>Bacilli</taxon>
        <taxon>Bacillales</taxon>
        <taxon>Bacillaceae</taxon>
        <taxon>Bacillus</taxon>
    </lineage>
</organism>
<dbReference type="Proteomes" id="UP000185426">
    <property type="component" value="Plasmid unnamed1"/>
</dbReference>
<dbReference type="RefSeq" id="WP_075623792.1">
    <property type="nucleotide sequence ID" value="NZ_CP015608.1"/>
</dbReference>
<keyword evidence="1" id="KW-1133">Transmembrane helix</keyword>
<evidence type="ECO:0000256" key="1">
    <source>
        <dbReference type="SAM" id="Phobius"/>
    </source>
</evidence>
<reference evidence="2 3" key="1">
    <citation type="submission" date="2016-05" db="EMBL/GenBank/DDBJ databases">
        <title>Complete Genome and Methylome Analysis of Psychrotrophic Bacterial Isolates from Antarctic Lake Untersee.</title>
        <authorList>
            <person name="Fomenkov A."/>
            <person name="Akimov V.N."/>
            <person name="Vasilyeva L.V."/>
            <person name="Andersen D."/>
            <person name="Vincze T."/>
            <person name="Roberts R.J."/>
        </authorList>
    </citation>
    <scope>NUCLEOTIDE SEQUENCE [LARGE SCALE GENOMIC DNA]</scope>
    <source>
        <strain evidence="2 3">U14-5</strain>
        <plasmid evidence="2 3">unnamed1</plasmid>
    </source>
</reference>
<keyword evidence="1" id="KW-0812">Transmembrane</keyword>
<protein>
    <submittedName>
        <fullName evidence="2">Uncharacterized protein</fullName>
    </submittedName>
</protein>
<sequence>MDKERIKRGIDKFNITKRKLLIELFDKPVERERKRMLLKFGQKDKGRINLDDNALNFHLQKFRFRLFSLYCGGAMFLFFLLSYIISFWYGELKG</sequence>
<evidence type="ECO:0000313" key="2">
    <source>
        <dbReference type="EMBL" id="APT48366.1"/>
    </source>
</evidence>
<feature type="transmembrane region" description="Helical" evidence="1">
    <location>
        <begin position="67"/>
        <end position="89"/>
    </location>
</feature>
<geneLocation type="plasmid" evidence="2 3">
    <name>unnamed1</name>
</geneLocation>
<proteinExistence type="predicted"/>
<keyword evidence="1" id="KW-0472">Membrane</keyword>
<evidence type="ECO:0000313" key="3">
    <source>
        <dbReference type="Proteomes" id="UP000185426"/>
    </source>
</evidence>
<keyword evidence="2" id="KW-0614">Plasmid</keyword>
<gene>
    <name evidence="2" type="ORF">BSA145_21110</name>
</gene>
<dbReference type="AlphaFoldDB" id="A0A1L6ZPB8"/>
<name>A0A1L6ZPB8_BACIA</name>
<accession>A0A1L6ZPB8</accession>
<dbReference type="EMBL" id="CP015608">
    <property type="protein sequence ID" value="APT48366.1"/>
    <property type="molecule type" value="Genomic_DNA"/>
</dbReference>